<feature type="transmembrane region" description="Helical" evidence="10">
    <location>
        <begin position="164"/>
        <end position="186"/>
    </location>
</feature>
<dbReference type="SUPFAM" id="SSF90123">
    <property type="entry name" value="ABC transporter transmembrane region"/>
    <property type="match status" value="1"/>
</dbReference>
<evidence type="ECO:0000259" key="13">
    <source>
        <dbReference type="PROSITE" id="PS50990"/>
    </source>
</evidence>
<evidence type="ECO:0000256" key="9">
    <source>
        <dbReference type="ARBA" id="ARBA00043264"/>
    </source>
</evidence>
<comment type="caution">
    <text evidence="14">The sequence shown here is derived from an EMBL/GenBank/DDBJ whole genome shotgun (WGS) entry which is preliminary data.</text>
</comment>
<keyword evidence="6" id="KW-0653">Protein transport</keyword>
<dbReference type="GO" id="GO:0006508">
    <property type="term" value="P:proteolysis"/>
    <property type="evidence" value="ECO:0007669"/>
    <property type="project" value="InterPro"/>
</dbReference>
<dbReference type="GO" id="GO:0003697">
    <property type="term" value="F:single-stranded DNA binding"/>
    <property type="evidence" value="ECO:0007669"/>
    <property type="project" value="InterPro"/>
</dbReference>
<protein>
    <submittedName>
        <fullName evidence="14">ATP-binding cassette domain-containing protein</fullName>
    </submittedName>
</protein>
<keyword evidence="15" id="KW-1185">Reference proteome</keyword>
<gene>
    <name evidence="14" type="ORF">EHV15_23050</name>
</gene>
<dbReference type="EMBL" id="RRCN01000001">
    <property type="protein sequence ID" value="RRJ65474.1"/>
    <property type="molecule type" value="Genomic_DNA"/>
</dbReference>
<keyword evidence="8 10" id="KW-0472">Membrane</keyword>
<keyword evidence="3" id="KW-0547">Nucleotide-binding</keyword>
<evidence type="ECO:0000313" key="15">
    <source>
        <dbReference type="Proteomes" id="UP000267017"/>
    </source>
</evidence>
<dbReference type="GO" id="GO:0008234">
    <property type="term" value="F:cysteine-type peptidase activity"/>
    <property type="evidence" value="ECO:0007669"/>
    <property type="project" value="UniProtKB-KW"/>
</dbReference>
<keyword evidence="4" id="KW-0645">Protease</keyword>
<dbReference type="InterPro" id="IPR003439">
    <property type="entry name" value="ABC_transporter-like_ATP-bd"/>
</dbReference>
<evidence type="ECO:0000256" key="4">
    <source>
        <dbReference type="ARBA" id="ARBA00022807"/>
    </source>
</evidence>
<dbReference type="PANTHER" id="PTHR24221:SF654">
    <property type="entry name" value="ATP-BINDING CASSETTE SUB-FAMILY B MEMBER 6"/>
    <property type="match status" value="1"/>
</dbReference>
<sequence length="700" mass="80243">MNKMRFTRQLEEYDCGPAAVSMILKTIYEVNITLSQLKLICSTTKNGTSFLGIKQGLESLGIESTVAKCIYSKEVFQEITYPCITQIKGKENHFVTIFKVTKRKLYIGDPSKSKVIALSIGKFMKQWVPIVLEIKELIDPRKLEHISEKPQKIVINSLLKVKRYIVISWILSVLAYVISIYLARMFSIYFDLIIPNKFVGIIGNVSIVYLSVTILQFIIKAINAKITIKTNNFMDKYLIENLAKKYFKQDFNFLEQLNSGELISRFNNISDIRNRYVFLIQTLPLELFTILVTIFLLMKTNVFLTLLAVIPIVVFFLFYYYSKEHYASLSFNLYEKEEELNTKLIEIVNNIESIKNYNITKDIKKQLISKVEQFLFTKEKFISFDNYQKLGKNMVVNLFNICLFSLGSYLVINDNLASGLLLMFNTLAFNMFNPFINLANLQASLEQGKVATLRYSDITCSRTCLDENKDNLLETIQSIELKNVSFSYSTNSPIIDKINLKINVGEKIAIVGNSGSGKSTLAKIIANYYDPKQGEIFINSKNTKDMTKESVRKKIVYAPANPQIFNDTLLNNITLKNKSVHLNKIEEISKMIGFDTVVNSLPNKYDTVIGSKGVQLSTGQQQLLNVVRYTLFAPEILILDEITNGLDLERKDKVIDYLLDKKTTIIFITHDISLSSRCTKKYVLDNGSLKEIYENYSIQY</sequence>
<dbReference type="SUPFAM" id="SSF52540">
    <property type="entry name" value="P-loop containing nucleoside triphosphate hydrolases"/>
    <property type="match status" value="1"/>
</dbReference>
<dbReference type="GO" id="GO:0015031">
    <property type="term" value="P:protein transport"/>
    <property type="evidence" value="ECO:0007669"/>
    <property type="project" value="UniProtKB-KW"/>
</dbReference>
<feature type="domain" description="Peptidase C39" evidence="13">
    <location>
        <begin position="9"/>
        <end position="134"/>
    </location>
</feature>
<feature type="transmembrane region" description="Helical" evidence="10">
    <location>
        <begin position="198"/>
        <end position="219"/>
    </location>
</feature>
<evidence type="ECO:0000256" key="1">
    <source>
        <dbReference type="ARBA" id="ARBA00004651"/>
    </source>
</evidence>
<dbReference type="SMART" id="SM00382">
    <property type="entry name" value="AAA"/>
    <property type="match status" value="1"/>
</dbReference>
<evidence type="ECO:0000256" key="6">
    <source>
        <dbReference type="ARBA" id="ARBA00022927"/>
    </source>
</evidence>
<keyword evidence="6" id="KW-0813">Transport</keyword>
<feature type="transmembrane region" description="Helical" evidence="10">
    <location>
        <begin position="276"/>
        <end position="296"/>
    </location>
</feature>
<dbReference type="GO" id="GO:0140359">
    <property type="term" value="F:ABC-type transporter activity"/>
    <property type="evidence" value="ECO:0007669"/>
    <property type="project" value="InterPro"/>
</dbReference>
<evidence type="ECO:0000256" key="3">
    <source>
        <dbReference type="ARBA" id="ARBA00022741"/>
    </source>
</evidence>
<dbReference type="Gene3D" id="3.90.70.10">
    <property type="entry name" value="Cysteine proteinases"/>
    <property type="match status" value="1"/>
</dbReference>
<dbReference type="PROSITE" id="PS00618">
    <property type="entry name" value="RECF_2"/>
    <property type="match status" value="1"/>
</dbReference>
<dbReference type="GO" id="GO:0006281">
    <property type="term" value="P:DNA repair"/>
    <property type="evidence" value="ECO:0007669"/>
    <property type="project" value="InterPro"/>
</dbReference>
<dbReference type="PROSITE" id="PS50893">
    <property type="entry name" value="ABC_TRANSPORTER_2"/>
    <property type="match status" value="1"/>
</dbReference>
<dbReference type="InterPro" id="IPR018078">
    <property type="entry name" value="DNA-binding_RecF_CS"/>
</dbReference>
<proteinExistence type="predicted"/>
<dbReference type="PROSITE" id="PS50990">
    <property type="entry name" value="PEPTIDASE_C39"/>
    <property type="match status" value="1"/>
</dbReference>
<dbReference type="Gene3D" id="3.40.50.300">
    <property type="entry name" value="P-loop containing nucleotide triphosphate hydrolases"/>
    <property type="match status" value="1"/>
</dbReference>
<keyword evidence="4" id="KW-0378">Hydrolase</keyword>
<dbReference type="OrthoDB" id="9762778at2"/>
<evidence type="ECO:0000256" key="2">
    <source>
        <dbReference type="ARBA" id="ARBA00022692"/>
    </source>
</evidence>
<dbReference type="PROSITE" id="PS50929">
    <property type="entry name" value="ABC_TM1F"/>
    <property type="match status" value="1"/>
</dbReference>
<evidence type="ECO:0000256" key="8">
    <source>
        <dbReference type="ARBA" id="ARBA00023136"/>
    </source>
</evidence>
<dbReference type="InterPro" id="IPR027417">
    <property type="entry name" value="P-loop_NTPase"/>
</dbReference>
<dbReference type="Pfam" id="PF03412">
    <property type="entry name" value="Peptidase_C39"/>
    <property type="match status" value="1"/>
</dbReference>
<dbReference type="GO" id="GO:0005524">
    <property type="term" value="F:ATP binding"/>
    <property type="evidence" value="ECO:0007669"/>
    <property type="project" value="UniProtKB-KW"/>
</dbReference>
<keyword evidence="9" id="KW-0080">Bacteriocin transport</keyword>
<feature type="domain" description="ABC transmembrane type-1" evidence="12">
    <location>
        <begin position="170"/>
        <end position="447"/>
    </location>
</feature>
<name>A0A3P3U5M2_9BACL</name>
<organism evidence="14 15">
    <name type="scientific">Paenibacillus oralis</name>
    <dbReference type="NCBI Taxonomy" id="2490856"/>
    <lineage>
        <taxon>Bacteria</taxon>
        <taxon>Bacillati</taxon>
        <taxon>Bacillota</taxon>
        <taxon>Bacilli</taxon>
        <taxon>Bacillales</taxon>
        <taxon>Paenibacillaceae</taxon>
        <taxon>Paenibacillus</taxon>
    </lineage>
</organism>
<feature type="domain" description="ABC transporter" evidence="11">
    <location>
        <begin position="479"/>
        <end position="700"/>
    </location>
</feature>
<dbReference type="InterPro" id="IPR039421">
    <property type="entry name" value="Type_1_exporter"/>
</dbReference>
<feature type="transmembrane region" description="Helical" evidence="10">
    <location>
        <begin position="394"/>
        <end position="412"/>
    </location>
</feature>
<dbReference type="Pfam" id="PF00664">
    <property type="entry name" value="ABC_membrane"/>
    <property type="match status" value="1"/>
</dbReference>
<dbReference type="GO" id="GO:0005886">
    <property type="term" value="C:plasma membrane"/>
    <property type="evidence" value="ECO:0007669"/>
    <property type="project" value="UniProtKB-SubCell"/>
</dbReference>
<keyword evidence="4" id="KW-0788">Thiol protease</keyword>
<reference evidence="14 15" key="1">
    <citation type="submission" date="2018-11" db="EMBL/GenBank/DDBJ databases">
        <title>Genome sequencing of Paenibacillus sp. KCOM 3021 (= ChDC PVNT-B20).</title>
        <authorList>
            <person name="Kook J.-K."/>
            <person name="Park S.-N."/>
            <person name="Lim Y.K."/>
        </authorList>
    </citation>
    <scope>NUCLEOTIDE SEQUENCE [LARGE SCALE GENOMIC DNA]</scope>
    <source>
        <strain evidence="14 15">KCOM 3021</strain>
    </source>
</reference>
<evidence type="ECO:0000256" key="5">
    <source>
        <dbReference type="ARBA" id="ARBA00022840"/>
    </source>
</evidence>
<evidence type="ECO:0000259" key="12">
    <source>
        <dbReference type="PROSITE" id="PS50929"/>
    </source>
</evidence>
<dbReference type="Gene3D" id="1.20.1560.10">
    <property type="entry name" value="ABC transporter type 1, transmembrane domain"/>
    <property type="match status" value="1"/>
</dbReference>
<evidence type="ECO:0000259" key="11">
    <source>
        <dbReference type="PROSITE" id="PS50893"/>
    </source>
</evidence>
<dbReference type="Proteomes" id="UP000267017">
    <property type="component" value="Unassembled WGS sequence"/>
</dbReference>
<evidence type="ECO:0000256" key="7">
    <source>
        <dbReference type="ARBA" id="ARBA00022989"/>
    </source>
</evidence>
<dbReference type="GO" id="GO:0043213">
    <property type="term" value="P:bacteriocin transport"/>
    <property type="evidence" value="ECO:0007669"/>
    <property type="project" value="UniProtKB-KW"/>
</dbReference>
<dbReference type="InterPro" id="IPR005074">
    <property type="entry name" value="Peptidase_C39"/>
</dbReference>
<keyword evidence="7 10" id="KW-1133">Transmembrane helix</keyword>
<dbReference type="InterPro" id="IPR036640">
    <property type="entry name" value="ABC1_TM_sf"/>
</dbReference>
<accession>A0A3P3U5M2</accession>
<dbReference type="InterPro" id="IPR003593">
    <property type="entry name" value="AAA+_ATPase"/>
</dbReference>
<dbReference type="GO" id="GO:0016887">
    <property type="term" value="F:ATP hydrolysis activity"/>
    <property type="evidence" value="ECO:0007669"/>
    <property type="project" value="InterPro"/>
</dbReference>
<dbReference type="AlphaFoldDB" id="A0A3P3U5M2"/>
<dbReference type="RefSeq" id="WP_128633281.1">
    <property type="nucleotide sequence ID" value="NZ_RRCN01000001.1"/>
</dbReference>
<evidence type="ECO:0000256" key="10">
    <source>
        <dbReference type="SAM" id="Phobius"/>
    </source>
</evidence>
<keyword evidence="2 10" id="KW-0812">Transmembrane</keyword>
<comment type="subcellular location">
    <subcellularLocation>
        <location evidence="1">Cell membrane</location>
        <topology evidence="1">Multi-pass membrane protein</topology>
    </subcellularLocation>
</comment>
<keyword evidence="5 14" id="KW-0067">ATP-binding</keyword>
<evidence type="ECO:0000313" key="14">
    <source>
        <dbReference type="EMBL" id="RRJ65474.1"/>
    </source>
</evidence>
<dbReference type="GO" id="GO:0034040">
    <property type="term" value="F:ATPase-coupled lipid transmembrane transporter activity"/>
    <property type="evidence" value="ECO:0007669"/>
    <property type="project" value="TreeGrafter"/>
</dbReference>
<dbReference type="PANTHER" id="PTHR24221">
    <property type="entry name" value="ATP-BINDING CASSETTE SUB-FAMILY B"/>
    <property type="match status" value="1"/>
</dbReference>
<feature type="transmembrane region" description="Helical" evidence="10">
    <location>
        <begin position="302"/>
        <end position="321"/>
    </location>
</feature>
<dbReference type="InterPro" id="IPR011527">
    <property type="entry name" value="ABC1_TM_dom"/>
</dbReference>
<dbReference type="Pfam" id="PF00005">
    <property type="entry name" value="ABC_tran"/>
    <property type="match status" value="1"/>
</dbReference>